<gene>
    <name evidence="1" type="ORF">EZ444_15830</name>
</gene>
<keyword evidence="2" id="KW-1185">Reference proteome</keyword>
<name>A0A4R0N4V8_9SPHI</name>
<dbReference type="Proteomes" id="UP000291117">
    <property type="component" value="Unassembled WGS sequence"/>
</dbReference>
<evidence type="ECO:0008006" key="3">
    <source>
        <dbReference type="Google" id="ProtNLM"/>
    </source>
</evidence>
<comment type="caution">
    <text evidence="1">The sequence shown here is derived from an EMBL/GenBank/DDBJ whole genome shotgun (WGS) entry which is preliminary data.</text>
</comment>
<dbReference type="EMBL" id="SJSM01000010">
    <property type="protein sequence ID" value="TCC94979.1"/>
    <property type="molecule type" value="Genomic_DNA"/>
</dbReference>
<protein>
    <recommendedName>
        <fullName evidence="3">DUF3990 domain-containing protein</fullName>
    </recommendedName>
</protein>
<dbReference type="RefSeq" id="WP_131610127.1">
    <property type="nucleotide sequence ID" value="NZ_SJSM01000010.1"/>
</dbReference>
<evidence type="ECO:0000313" key="1">
    <source>
        <dbReference type="EMBL" id="TCC94979.1"/>
    </source>
</evidence>
<proteinExistence type="predicted"/>
<reference evidence="1 2" key="1">
    <citation type="submission" date="2019-02" db="EMBL/GenBank/DDBJ databases">
        <title>Pedobacter sp. RP-3-8 sp. nov., isolated from Arctic soil.</title>
        <authorList>
            <person name="Dahal R.H."/>
        </authorList>
    </citation>
    <scope>NUCLEOTIDE SEQUENCE [LARGE SCALE GENOMIC DNA]</scope>
    <source>
        <strain evidence="1 2">RP-3-8</strain>
    </source>
</reference>
<accession>A0A4R0N4V8</accession>
<dbReference type="AlphaFoldDB" id="A0A4R0N4V8"/>
<organism evidence="1 2">
    <name type="scientific">Pedobacter hiemivivus</name>
    <dbReference type="NCBI Taxonomy" id="2530454"/>
    <lineage>
        <taxon>Bacteria</taxon>
        <taxon>Pseudomonadati</taxon>
        <taxon>Bacteroidota</taxon>
        <taxon>Sphingobacteriia</taxon>
        <taxon>Sphingobacteriales</taxon>
        <taxon>Sphingobacteriaceae</taxon>
        <taxon>Pedobacter</taxon>
    </lineage>
</organism>
<sequence>MMPILYHGSPGIMGDTINLKPNTGVGWNAFTLGNGFYTSVNEGAARLFSHIAMQTHLLRQGQEPGKITIGKIYQIHLKDEVNLLDAQMPLDPRQIREILLLSGIRENAIAKHSDSNLSKMAPVINILAYGENYNCNPYEHLVRCLGFDGLKILEKSWDNWDYYPRNIGVDWEQFYQNYKFDPPDTVVIYDTGKIKSFEQLYGAERLHEHSNKENLTPRR</sequence>
<evidence type="ECO:0000313" key="2">
    <source>
        <dbReference type="Proteomes" id="UP000291117"/>
    </source>
</evidence>
<dbReference type="OrthoDB" id="748409at2"/>